<sequence>MPNKSTDPKSEPKKQKSKSILIGSIVASLIAITPYLFYTYNYFPDKAIYEGALFTYESKYNLSIYITMWLLMGKLIPLFLLTLWFFTCKHWWYHIILIPMSMFAFQIFGAIAADTKVMDEVEIYWILPIMTLIVPFVYFIRIRLFDKHVLGIDLEAMDLELKAYKEKDFTENQSLEKDELKKEKIS</sequence>
<protein>
    <submittedName>
        <fullName evidence="2">Uncharacterized protein</fullName>
    </submittedName>
</protein>
<feature type="transmembrane region" description="Helical" evidence="1">
    <location>
        <begin position="91"/>
        <end position="111"/>
    </location>
</feature>
<name>A0ABW5VJF9_9FLAO</name>
<evidence type="ECO:0000256" key="1">
    <source>
        <dbReference type="SAM" id="Phobius"/>
    </source>
</evidence>
<gene>
    <name evidence="2" type="ORF">ACFS1K_11255</name>
</gene>
<keyword evidence="1" id="KW-0812">Transmembrane</keyword>
<keyword evidence="3" id="KW-1185">Reference proteome</keyword>
<evidence type="ECO:0000313" key="3">
    <source>
        <dbReference type="Proteomes" id="UP001597532"/>
    </source>
</evidence>
<dbReference type="Proteomes" id="UP001597532">
    <property type="component" value="Unassembled WGS sequence"/>
</dbReference>
<keyword evidence="1" id="KW-1133">Transmembrane helix</keyword>
<dbReference type="EMBL" id="JBHUOK010000030">
    <property type="protein sequence ID" value="MFD2790343.1"/>
    <property type="molecule type" value="Genomic_DNA"/>
</dbReference>
<evidence type="ECO:0000313" key="2">
    <source>
        <dbReference type="EMBL" id="MFD2790343.1"/>
    </source>
</evidence>
<proteinExistence type="predicted"/>
<keyword evidence="1" id="KW-0472">Membrane</keyword>
<reference evidence="3" key="1">
    <citation type="journal article" date="2019" name="Int. J. Syst. Evol. Microbiol.">
        <title>The Global Catalogue of Microorganisms (GCM) 10K type strain sequencing project: providing services to taxonomists for standard genome sequencing and annotation.</title>
        <authorList>
            <consortium name="The Broad Institute Genomics Platform"/>
            <consortium name="The Broad Institute Genome Sequencing Center for Infectious Disease"/>
            <person name="Wu L."/>
            <person name="Ma J."/>
        </authorList>
    </citation>
    <scope>NUCLEOTIDE SEQUENCE [LARGE SCALE GENOMIC DNA]</scope>
    <source>
        <strain evidence="3">KCTC 52924</strain>
    </source>
</reference>
<feature type="transmembrane region" description="Helical" evidence="1">
    <location>
        <begin position="123"/>
        <end position="140"/>
    </location>
</feature>
<feature type="transmembrane region" description="Helical" evidence="1">
    <location>
        <begin position="63"/>
        <end position="86"/>
    </location>
</feature>
<dbReference type="RefSeq" id="WP_251805644.1">
    <property type="nucleotide sequence ID" value="NZ_CP166679.1"/>
</dbReference>
<organism evidence="2 3">
    <name type="scientific">Arenibacter antarcticus</name>
    <dbReference type="NCBI Taxonomy" id="2040469"/>
    <lineage>
        <taxon>Bacteria</taxon>
        <taxon>Pseudomonadati</taxon>
        <taxon>Bacteroidota</taxon>
        <taxon>Flavobacteriia</taxon>
        <taxon>Flavobacteriales</taxon>
        <taxon>Flavobacteriaceae</taxon>
        <taxon>Arenibacter</taxon>
    </lineage>
</organism>
<accession>A0ABW5VJF9</accession>
<feature type="transmembrane region" description="Helical" evidence="1">
    <location>
        <begin position="20"/>
        <end position="43"/>
    </location>
</feature>
<comment type="caution">
    <text evidence="2">The sequence shown here is derived from an EMBL/GenBank/DDBJ whole genome shotgun (WGS) entry which is preliminary data.</text>
</comment>